<dbReference type="InParanoid" id="A0A1E7EU09"/>
<keyword evidence="3" id="KW-1185">Reference proteome</keyword>
<dbReference type="Gene3D" id="1.25.40.10">
    <property type="entry name" value="Tetratricopeptide repeat domain"/>
    <property type="match status" value="1"/>
</dbReference>
<dbReference type="SUPFAM" id="SSF82199">
    <property type="entry name" value="SET domain"/>
    <property type="match status" value="1"/>
</dbReference>
<dbReference type="InterPro" id="IPR001214">
    <property type="entry name" value="SET_dom"/>
</dbReference>
<sequence length="500" mass="56447">MIEITQTKSGRGLGVVATEDLHPGIFGLKVITEEALIVFPTLEDQSGGSSKVPKFLEPCPQVYADWYRYLQEPQSIKDRILMLYNEIDCPQANALKNYLHKYKDGINDTEEIDKDEKQILNHIGEFVQFTMVIRFNSVELQPPARDGNGPGPSYGHGLFDQACKMNHSCKPNCVWFTTQDGKSKEVRAISIIRKHEELTVDYNGNVLDATPQRRDDLFQAKGFLCECVRCAADHDDTRRFKCITQQTNSQCTGYHFLCQPTYSKAPSLMDCNCCGRRPTEDYVHKVMKEEMKLVREINELDSIADTDGIVSVKDRIKRLDPPHTYHSLAEKCYLLQGELYSALGEYKSSAEAFAKAIDCRIEILGTDYWSQATAFTCERLGDALKYVNIEEAEEAYRRTVRALELMRGGGHSDPYVKCAMKKLLTVQQSSVVLSSDSLPREECLKGIADAPEGPPVTDFPCRLCGKPSIIPTSSRDALSYCCEFHKQMHHTAVRDRSIAF</sequence>
<dbReference type="CDD" id="cd20071">
    <property type="entry name" value="SET_SMYD"/>
    <property type="match status" value="1"/>
</dbReference>
<dbReference type="OrthoDB" id="265717at2759"/>
<dbReference type="EMBL" id="KV784376">
    <property type="protein sequence ID" value="OEU09285.1"/>
    <property type="molecule type" value="Genomic_DNA"/>
</dbReference>
<dbReference type="PROSITE" id="PS50280">
    <property type="entry name" value="SET"/>
    <property type="match status" value="1"/>
</dbReference>
<feature type="domain" description="SET" evidence="1">
    <location>
        <begin position="1"/>
        <end position="203"/>
    </location>
</feature>
<dbReference type="PANTHER" id="PTHR12197">
    <property type="entry name" value="HISTONE-LYSINE N-METHYLTRANSFERASE SMYD"/>
    <property type="match status" value="1"/>
</dbReference>
<proteinExistence type="predicted"/>
<dbReference type="Proteomes" id="UP000095751">
    <property type="component" value="Unassembled WGS sequence"/>
</dbReference>
<organism evidence="2 3">
    <name type="scientific">Fragilariopsis cylindrus CCMP1102</name>
    <dbReference type="NCBI Taxonomy" id="635003"/>
    <lineage>
        <taxon>Eukaryota</taxon>
        <taxon>Sar</taxon>
        <taxon>Stramenopiles</taxon>
        <taxon>Ochrophyta</taxon>
        <taxon>Bacillariophyta</taxon>
        <taxon>Bacillariophyceae</taxon>
        <taxon>Bacillariophycidae</taxon>
        <taxon>Bacillariales</taxon>
        <taxon>Bacillariaceae</taxon>
        <taxon>Fragilariopsis</taxon>
    </lineage>
</organism>
<dbReference type="Gene3D" id="2.170.270.10">
    <property type="entry name" value="SET domain"/>
    <property type="match status" value="1"/>
</dbReference>
<name>A0A1E7EU09_9STRA</name>
<dbReference type="InterPro" id="IPR050869">
    <property type="entry name" value="H3K4_H4K5_MeTrfase"/>
</dbReference>
<reference evidence="2 3" key="1">
    <citation type="submission" date="2016-09" db="EMBL/GenBank/DDBJ databases">
        <title>Extensive genetic diversity and differential bi-allelic expression allows diatom success in the polar Southern Ocean.</title>
        <authorList>
            <consortium name="DOE Joint Genome Institute"/>
            <person name="Mock T."/>
            <person name="Otillar R.P."/>
            <person name="Strauss J."/>
            <person name="Dupont C."/>
            <person name="Frickenhaus S."/>
            <person name="Maumus F."/>
            <person name="Mcmullan M."/>
            <person name="Sanges R."/>
            <person name="Schmutz J."/>
            <person name="Toseland A."/>
            <person name="Valas R."/>
            <person name="Veluchamy A."/>
            <person name="Ward B.J."/>
            <person name="Allen A."/>
            <person name="Barry K."/>
            <person name="Falciatore A."/>
            <person name="Ferrante M."/>
            <person name="Fortunato A.E."/>
            <person name="Gloeckner G."/>
            <person name="Gruber A."/>
            <person name="Hipkin R."/>
            <person name="Janech M."/>
            <person name="Kroth P."/>
            <person name="Leese F."/>
            <person name="Lindquist E."/>
            <person name="Lyon B.R."/>
            <person name="Martin J."/>
            <person name="Mayer C."/>
            <person name="Parker M."/>
            <person name="Quesneville H."/>
            <person name="Raymond J."/>
            <person name="Uhlig C."/>
            <person name="Valentin K.U."/>
            <person name="Worden A.Z."/>
            <person name="Armbrust E.V."/>
            <person name="Bowler C."/>
            <person name="Green B."/>
            <person name="Moulton V."/>
            <person name="Van Oosterhout C."/>
            <person name="Grigoriev I."/>
        </authorList>
    </citation>
    <scope>NUCLEOTIDE SEQUENCE [LARGE SCALE GENOMIC DNA]</scope>
    <source>
        <strain evidence="2 3">CCMP1102</strain>
    </source>
</reference>
<protein>
    <recommendedName>
        <fullName evidence="1">SET domain-containing protein</fullName>
    </recommendedName>
</protein>
<dbReference type="Pfam" id="PF00856">
    <property type="entry name" value="SET"/>
    <property type="match status" value="1"/>
</dbReference>
<dbReference type="InterPro" id="IPR011990">
    <property type="entry name" value="TPR-like_helical_dom_sf"/>
</dbReference>
<dbReference type="AlphaFoldDB" id="A0A1E7EU09"/>
<dbReference type="KEGG" id="fcy:FRACYDRAFT_264277"/>
<dbReference type="SUPFAM" id="SSF48452">
    <property type="entry name" value="TPR-like"/>
    <property type="match status" value="1"/>
</dbReference>
<dbReference type="InterPro" id="IPR046341">
    <property type="entry name" value="SET_dom_sf"/>
</dbReference>
<gene>
    <name evidence="2" type="ORF">FRACYDRAFT_264277</name>
</gene>
<evidence type="ECO:0000313" key="2">
    <source>
        <dbReference type="EMBL" id="OEU09285.1"/>
    </source>
</evidence>
<evidence type="ECO:0000313" key="3">
    <source>
        <dbReference type="Proteomes" id="UP000095751"/>
    </source>
</evidence>
<accession>A0A1E7EU09</accession>
<evidence type="ECO:0000259" key="1">
    <source>
        <dbReference type="PROSITE" id="PS50280"/>
    </source>
</evidence>